<feature type="compositionally biased region" description="Low complexity" evidence="1">
    <location>
        <begin position="281"/>
        <end position="293"/>
    </location>
</feature>
<sequence length="673" mass="73803">MPREMTNTAYVQVGTIPAKDLRRPAGGMDLEYFVVAKVCGSSVKYFGIDTWQFPNFMRIGAWASLDPLTRIRRVLTPDLYFLQPFNQGTAALAAAVKAWPRGFNPPDNSRNDIGAVIVFVNTAVKRNLGLPRDLQATLDFDESYDSFLEYIEGTATFDNGRNLGRLLEDDDSPLNVWAKLEIWVLPRRRNPPANPANAVVNDLVKWPAGSNLVARDFLDRSLPINDGPLNRMLFVEVRIVKDPDWKAKDVAFKRREGGKQVRNKPTKGSAGVGTGRRRNRPAASGTAAAASPRRNPRRGVRGAVEEDDEEGVEEDAEEDADEEEEEVGDALEEEEEVQGEEEDDDDEGHDPPPPPPPAGASGNGPDDDDSPEAPGPQGPNMGGFRGFVQQYARTGVTPPAGPFMAQTNTAAPTPAGRTTRSMSSRQESVERPGEVDANQEGQEEEDGPADQNGPADRNDQLGDDNNDDDNSGNAPPPRPSQTTWAPGMPALMAWPPRRAGPASSSRPGRTAAPSRSTRMTQPESEEVGQDSDTSLGKRKRRGGGSRRKSKTPPPAGKARKAAASNRTAGSKDGEESQDSDETLRKRQRREENSMRKRKRQPTAEAPKKATTEPEDVEEADGSDGPREKRPRRAKKSREKSKSPLAEKSPEKSPELSPRSKKRRRDNRNGQRFF</sequence>
<evidence type="ECO:0000313" key="2">
    <source>
        <dbReference type="EMBL" id="KJX96253.1"/>
    </source>
</evidence>
<accession>A0A0F4GG58</accession>
<feature type="compositionally biased region" description="Polar residues" evidence="1">
    <location>
        <begin position="502"/>
        <end position="522"/>
    </location>
</feature>
<dbReference type="AlphaFoldDB" id="A0A0F4GG58"/>
<organism evidence="2 3">
    <name type="scientific">Zymoseptoria brevis</name>
    <dbReference type="NCBI Taxonomy" id="1047168"/>
    <lineage>
        <taxon>Eukaryota</taxon>
        <taxon>Fungi</taxon>
        <taxon>Dikarya</taxon>
        <taxon>Ascomycota</taxon>
        <taxon>Pezizomycotina</taxon>
        <taxon>Dothideomycetes</taxon>
        <taxon>Dothideomycetidae</taxon>
        <taxon>Mycosphaerellales</taxon>
        <taxon>Mycosphaerellaceae</taxon>
        <taxon>Zymoseptoria</taxon>
    </lineage>
</organism>
<evidence type="ECO:0000256" key="1">
    <source>
        <dbReference type="SAM" id="MobiDB-lite"/>
    </source>
</evidence>
<dbReference type="Proteomes" id="UP000033647">
    <property type="component" value="Unassembled WGS sequence"/>
</dbReference>
<name>A0A0F4GG58_9PEZI</name>
<feature type="compositionally biased region" description="Acidic residues" evidence="1">
    <location>
        <begin position="461"/>
        <end position="470"/>
    </location>
</feature>
<feature type="region of interest" description="Disordered" evidence="1">
    <location>
        <begin position="251"/>
        <end position="673"/>
    </location>
</feature>
<feature type="compositionally biased region" description="Low complexity" evidence="1">
    <location>
        <begin position="407"/>
        <end position="420"/>
    </location>
</feature>
<gene>
    <name evidence="2" type="ORF">TI39_contig686g00005</name>
</gene>
<comment type="caution">
    <text evidence="2">The sequence shown here is derived from an EMBL/GenBank/DDBJ whole genome shotgun (WGS) entry which is preliminary data.</text>
</comment>
<feature type="compositionally biased region" description="Basic and acidic residues" evidence="1">
    <location>
        <begin position="581"/>
        <end position="594"/>
    </location>
</feature>
<dbReference type="STRING" id="1047168.A0A0F4GG58"/>
<evidence type="ECO:0000313" key="3">
    <source>
        <dbReference type="Proteomes" id="UP000033647"/>
    </source>
</evidence>
<protein>
    <submittedName>
        <fullName evidence="2">Uncharacterized protein</fullName>
    </submittedName>
</protein>
<dbReference type="EMBL" id="LAFY01000678">
    <property type="protein sequence ID" value="KJX96253.1"/>
    <property type="molecule type" value="Genomic_DNA"/>
</dbReference>
<feature type="compositionally biased region" description="Basic residues" evidence="1">
    <location>
        <begin position="536"/>
        <end position="550"/>
    </location>
</feature>
<reference evidence="2 3" key="1">
    <citation type="submission" date="2015-03" db="EMBL/GenBank/DDBJ databases">
        <title>RNA-seq based gene annotation and comparative genomics of four Zymoseptoria species reveal species-specific pathogenicity related genes and transposable element activity.</title>
        <authorList>
            <person name="Grandaubert J."/>
            <person name="Bhattacharyya A."/>
            <person name="Stukenbrock E.H."/>
        </authorList>
    </citation>
    <scope>NUCLEOTIDE SEQUENCE [LARGE SCALE GENOMIC DNA]</scope>
    <source>
        <strain evidence="2 3">Zb18110</strain>
    </source>
</reference>
<feature type="compositionally biased region" description="Acidic residues" evidence="1">
    <location>
        <begin position="612"/>
        <end position="621"/>
    </location>
</feature>
<proteinExistence type="predicted"/>
<keyword evidence="3" id="KW-1185">Reference proteome</keyword>
<feature type="compositionally biased region" description="Basic residues" evidence="1">
    <location>
        <begin position="628"/>
        <end position="638"/>
    </location>
</feature>
<feature type="compositionally biased region" description="Acidic residues" evidence="1">
    <location>
        <begin position="305"/>
        <end position="348"/>
    </location>
</feature>